<evidence type="ECO:0000313" key="1">
    <source>
        <dbReference type="EMBL" id="CAG8821524.1"/>
    </source>
</evidence>
<comment type="caution">
    <text evidence="1">The sequence shown here is derived from an EMBL/GenBank/DDBJ whole genome shotgun (WGS) entry which is preliminary data.</text>
</comment>
<feature type="non-terminal residue" evidence="1">
    <location>
        <position position="1"/>
    </location>
</feature>
<evidence type="ECO:0000313" key="2">
    <source>
        <dbReference type="Proteomes" id="UP000789759"/>
    </source>
</evidence>
<name>A0A9N9PFL5_9GLOM</name>
<feature type="non-terminal residue" evidence="1">
    <location>
        <position position="95"/>
    </location>
</feature>
<dbReference type="AlphaFoldDB" id="A0A9N9PFL5"/>
<sequence length="95" mass="11019">RVFESAISRFSPDSLGIIVYNSKKLKEKKYATVKAKLWAQTSKRNIKICDEEEFVNIIKDFYKSDDDDYIELVNYKADSFNINSLLGENVSIDKI</sequence>
<dbReference type="Proteomes" id="UP000789759">
    <property type="component" value="Unassembled WGS sequence"/>
</dbReference>
<dbReference type="EMBL" id="CAJVQA010050514">
    <property type="protein sequence ID" value="CAG8821524.1"/>
    <property type="molecule type" value="Genomic_DNA"/>
</dbReference>
<accession>A0A9N9PFL5</accession>
<keyword evidence="2" id="KW-1185">Reference proteome</keyword>
<protein>
    <submittedName>
        <fullName evidence="1">14907_t:CDS:1</fullName>
    </submittedName>
</protein>
<reference evidence="1" key="1">
    <citation type="submission" date="2021-06" db="EMBL/GenBank/DDBJ databases">
        <authorList>
            <person name="Kallberg Y."/>
            <person name="Tangrot J."/>
            <person name="Rosling A."/>
        </authorList>
    </citation>
    <scope>NUCLEOTIDE SEQUENCE</scope>
    <source>
        <strain evidence="1">FL966</strain>
    </source>
</reference>
<gene>
    <name evidence="1" type="ORF">CPELLU_LOCUS19735</name>
</gene>
<proteinExistence type="predicted"/>
<organism evidence="1 2">
    <name type="scientific">Cetraspora pellucida</name>
    <dbReference type="NCBI Taxonomy" id="1433469"/>
    <lineage>
        <taxon>Eukaryota</taxon>
        <taxon>Fungi</taxon>
        <taxon>Fungi incertae sedis</taxon>
        <taxon>Mucoromycota</taxon>
        <taxon>Glomeromycotina</taxon>
        <taxon>Glomeromycetes</taxon>
        <taxon>Diversisporales</taxon>
        <taxon>Gigasporaceae</taxon>
        <taxon>Cetraspora</taxon>
    </lineage>
</organism>
<dbReference type="OrthoDB" id="2422699at2759"/>